<dbReference type="EMBL" id="CAJEWN010002965">
    <property type="protein sequence ID" value="CAD2205957.1"/>
    <property type="molecule type" value="Genomic_DNA"/>
</dbReference>
<comment type="caution">
    <text evidence="2">The sequence shown here is derived from an EMBL/GenBank/DDBJ whole genome shotgun (WGS) entry which is preliminary data.</text>
</comment>
<gene>
    <name evidence="2" type="ORF">MENT_LOCUS48838</name>
    <name evidence="3" type="ORF">MENT_LOCUS49418</name>
    <name evidence="1" type="ORF">MENT_LOCUS5057</name>
    <name evidence="4" type="ORF">MENT_LOCUS59807</name>
</gene>
<dbReference type="EMBL" id="CAJEWN010000018">
    <property type="protein sequence ID" value="CAD2136440.1"/>
    <property type="molecule type" value="Genomic_DNA"/>
</dbReference>
<dbReference type="EMBL" id="CAJEWN010001240">
    <property type="protein sequence ID" value="CAD2195728.1"/>
    <property type="molecule type" value="Genomic_DNA"/>
</dbReference>
<evidence type="ECO:0000313" key="4">
    <source>
        <dbReference type="EMBL" id="CAD2205957.1"/>
    </source>
</evidence>
<dbReference type="AlphaFoldDB" id="A0A6V7X8Y2"/>
<protein>
    <submittedName>
        <fullName evidence="2">Uncharacterized protein</fullName>
    </submittedName>
</protein>
<sequence length="224" mass="26991">MTFGYVRRSRSVDFYNGTQEKYLSRWSRENTPMDCVDRYCHNVRRSFTPVRDIAGYETIRNDRRSRSVDSYRSPLAIVTAPYHANINYYQENQPVRKYDIFQARTWSYPIYKYIYGRDQHYTRPSSYTRVYGLQSLYTPTMLAPEAKLRTERRSYSGYNYVAGEHSFNLSAKPWSQSNYRFLRVSHISSVPWYFHGKANNLRHYNSYRPPAYTPRLSTYWKSYF</sequence>
<accession>A0A6V7X8Y2</accession>
<dbReference type="OrthoDB" id="5836460at2759"/>
<proteinExistence type="predicted"/>
<evidence type="ECO:0000313" key="1">
    <source>
        <dbReference type="EMBL" id="CAD2136440.1"/>
    </source>
</evidence>
<name>A0A6V7X8Y2_MELEN</name>
<dbReference type="EMBL" id="CAJEWN010001296">
    <property type="protein sequence ID" value="CAD2196264.1"/>
    <property type="molecule type" value="Genomic_DNA"/>
</dbReference>
<evidence type="ECO:0000313" key="5">
    <source>
        <dbReference type="Proteomes" id="UP000580250"/>
    </source>
</evidence>
<organism evidence="2 5">
    <name type="scientific">Meloidogyne enterolobii</name>
    <name type="common">Root-knot nematode worm</name>
    <name type="synonym">Meloidogyne mayaguensis</name>
    <dbReference type="NCBI Taxonomy" id="390850"/>
    <lineage>
        <taxon>Eukaryota</taxon>
        <taxon>Metazoa</taxon>
        <taxon>Ecdysozoa</taxon>
        <taxon>Nematoda</taxon>
        <taxon>Chromadorea</taxon>
        <taxon>Rhabditida</taxon>
        <taxon>Tylenchina</taxon>
        <taxon>Tylenchomorpha</taxon>
        <taxon>Tylenchoidea</taxon>
        <taxon>Meloidogynidae</taxon>
        <taxon>Meloidogyninae</taxon>
        <taxon>Meloidogyne</taxon>
    </lineage>
</organism>
<dbReference type="Proteomes" id="UP000580250">
    <property type="component" value="Unassembled WGS sequence"/>
</dbReference>
<evidence type="ECO:0000313" key="2">
    <source>
        <dbReference type="EMBL" id="CAD2195728.1"/>
    </source>
</evidence>
<evidence type="ECO:0000313" key="3">
    <source>
        <dbReference type="EMBL" id="CAD2196264.1"/>
    </source>
</evidence>
<reference evidence="2 5" key="1">
    <citation type="submission" date="2020-08" db="EMBL/GenBank/DDBJ databases">
        <authorList>
            <person name="Koutsovoulos G."/>
            <person name="Danchin GJ E."/>
        </authorList>
    </citation>
    <scope>NUCLEOTIDE SEQUENCE [LARGE SCALE GENOMIC DNA]</scope>
</reference>